<dbReference type="SUPFAM" id="SSF46626">
    <property type="entry name" value="Cytochrome c"/>
    <property type="match status" value="5"/>
</dbReference>
<dbReference type="Pfam" id="PF13442">
    <property type="entry name" value="Cytochrome_CBB3"/>
    <property type="match status" value="2"/>
</dbReference>
<dbReference type="Gene3D" id="1.10.760.10">
    <property type="entry name" value="Cytochrome c-like domain"/>
    <property type="match status" value="4"/>
</dbReference>
<feature type="domain" description="Cytochrome c" evidence="6">
    <location>
        <begin position="121"/>
        <end position="200"/>
    </location>
</feature>
<accession>A0ABM8ZZJ3</accession>
<evidence type="ECO:0000256" key="1">
    <source>
        <dbReference type="ARBA" id="ARBA00022617"/>
    </source>
</evidence>
<keyword evidence="1 4" id="KW-0349">Heme</keyword>
<dbReference type="RefSeq" id="WP_237359868.1">
    <property type="nucleotide sequence ID" value="NZ_CAKLDM010000001.1"/>
</dbReference>
<evidence type="ECO:0000313" key="8">
    <source>
        <dbReference type="Proteomes" id="UP000838748"/>
    </source>
</evidence>
<protein>
    <submittedName>
        <fullName evidence="7">Cytochrome c6</fullName>
    </submittedName>
</protein>
<keyword evidence="3 4" id="KW-0408">Iron</keyword>
<dbReference type="PANTHER" id="PTHR35008:SF8">
    <property type="entry name" value="ALCOHOL DEHYDROGENASE CYTOCHROME C SUBUNIT"/>
    <property type="match status" value="1"/>
</dbReference>
<evidence type="ECO:0000313" key="7">
    <source>
        <dbReference type="EMBL" id="CAH0536516.1"/>
    </source>
</evidence>
<organism evidence="7 8">
    <name type="scientific">Vibrio marisflavi CECT 7928</name>
    <dbReference type="NCBI Taxonomy" id="634439"/>
    <lineage>
        <taxon>Bacteria</taxon>
        <taxon>Pseudomonadati</taxon>
        <taxon>Pseudomonadota</taxon>
        <taxon>Gammaproteobacteria</taxon>
        <taxon>Vibrionales</taxon>
        <taxon>Vibrionaceae</taxon>
        <taxon>Vibrio</taxon>
    </lineage>
</organism>
<feature type="transmembrane region" description="Helical" evidence="5">
    <location>
        <begin position="56"/>
        <end position="78"/>
    </location>
</feature>
<dbReference type="InterPro" id="IPR009056">
    <property type="entry name" value="Cyt_c-like_dom"/>
</dbReference>
<keyword evidence="5" id="KW-1133">Transmembrane helix</keyword>
<name>A0ABM8ZZJ3_9VIBR</name>
<dbReference type="Pfam" id="PF00034">
    <property type="entry name" value="Cytochrom_C"/>
    <property type="match status" value="1"/>
</dbReference>
<evidence type="ECO:0000256" key="3">
    <source>
        <dbReference type="ARBA" id="ARBA00023004"/>
    </source>
</evidence>
<feature type="domain" description="Cytochrome c" evidence="6">
    <location>
        <begin position="303"/>
        <end position="405"/>
    </location>
</feature>
<reference evidence="7" key="1">
    <citation type="submission" date="2021-11" db="EMBL/GenBank/DDBJ databases">
        <authorList>
            <person name="Rodrigo-Torres L."/>
            <person name="Arahal R. D."/>
            <person name="Lucena T."/>
        </authorList>
    </citation>
    <scope>NUCLEOTIDE SEQUENCE</scope>
    <source>
        <strain evidence="7">CECT 7928</strain>
    </source>
</reference>
<comment type="caution">
    <text evidence="7">The sequence shown here is derived from an EMBL/GenBank/DDBJ whole genome shotgun (WGS) entry which is preliminary data.</text>
</comment>
<dbReference type="InterPro" id="IPR051459">
    <property type="entry name" value="Cytochrome_c-type_DH"/>
</dbReference>
<feature type="domain" description="Cytochrome c" evidence="6">
    <location>
        <begin position="209"/>
        <end position="290"/>
    </location>
</feature>
<dbReference type="PROSITE" id="PS51007">
    <property type="entry name" value="CYTC"/>
    <property type="match status" value="4"/>
</dbReference>
<dbReference type="Proteomes" id="UP000838748">
    <property type="component" value="Unassembled WGS sequence"/>
</dbReference>
<evidence type="ECO:0000259" key="6">
    <source>
        <dbReference type="PROSITE" id="PS51007"/>
    </source>
</evidence>
<evidence type="ECO:0000256" key="5">
    <source>
        <dbReference type="SAM" id="Phobius"/>
    </source>
</evidence>
<dbReference type="PANTHER" id="PTHR35008">
    <property type="entry name" value="BLL4482 PROTEIN-RELATED"/>
    <property type="match status" value="1"/>
</dbReference>
<evidence type="ECO:0000256" key="4">
    <source>
        <dbReference type="PROSITE-ProRule" id="PRU00433"/>
    </source>
</evidence>
<keyword evidence="2 4" id="KW-0479">Metal-binding</keyword>
<gene>
    <name evidence="7" type="primary">petJ</name>
    <name evidence="7" type="ORF">VMF7928_00463</name>
</gene>
<dbReference type="InterPro" id="IPR036909">
    <property type="entry name" value="Cyt_c-like_dom_sf"/>
</dbReference>
<keyword evidence="5" id="KW-0812">Transmembrane</keyword>
<keyword evidence="5" id="KW-0472">Membrane</keyword>
<dbReference type="InterPro" id="IPR032858">
    <property type="entry name" value="CcoP_N"/>
</dbReference>
<feature type="transmembrane region" description="Helical" evidence="5">
    <location>
        <begin position="6"/>
        <end position="25"/>
    </location>
</feature>
<dbReference type="InterPro" id="IPR038414">
    <property type="entry name" value="CcoP_N_sf"/>
</dbReference>
<feature type="domain" description="Cytochrome c" evidence="6">
    <location>
        <begin position="583"/>
        <end position="673"/>
    </location>
</feature>
<sequence>MNTFWHLWVFILTTAFFVLMFYVIFKYWRSNKTANEEKVLDTFDNIEERDAPAPKFLFTAYFIAFVMSIIYLVLYPGYGDWSGLLDWKQSDDKLSSPVTTLDKQMSTISDYSLVNLAGYEEVVQSGEILFQTHCAACHRSNAQGQTNFPNLIDNHWLYGGTDEAILTSIKDGRNGVMPGWKGILTQEQIQDISYHITSLNGRNSDAPAVKLKIGESLFGQYCSSCHGDGKQGNPLIGAPNLSNSIWLHGGSLGEIQTTISFGLNSVMPSFKDKLTQNQILAVAAFITRSRLSYDTKLAKLNKTSVKRGEYLAQAGDCIACHSAIGGEPFAGGLPFVTPFGTVYSTNITPHVDEGIGSYNFEEFKDVLVSGKGKHGYLYPAMPYTSYQYVKDSDMHALWDYLQSIIAVPRRNDENKMIFPSNIRLGLLGWDLVFMDKTPLSYEVPANLKSSIDDVEKWQKGKYWVMGLGHCSECHTPRNFAQALETDRIFQGNLIDGWNAPAIDANELFIDGWDLKSLTDFLNTGDSSKGTAFAGMADVVKNSLSHMTRDDVESIAYYLLKGDEGNTISPDAVKLSPTGFTKQALTSETYKLFSDTCGACHGKDGKGREGIAPTLLHNGIIMHSDPFNTIAVTVRGLSPSYIDEQTDYMPMASFAEILSDQELAGLISFVRHYLGDRKEAVTAEQVTHVRKLLEKAGYTGGLHTTPQMYINRDPDIDIE</sequence>
<dbReference type="Gene3D" id="6.10.280.130">
    <property type="match status" value="1"/>
</dbReference>
<keyword evidence="8" id="KW-1185">Reference proteome</keyword>
<proteinExistence type="predicted"/>
<dbReference type="EMBL" id="CAKLDM010000001">
    <property type="protein sequence ID" value="CAH0536516.1"/>
    <property type="molecule type" value="Genomic_DNA"/>
</dbReference>
<dbReference type="Pfam" id="PF14715">
    <property type="entry name" value="FixP_N"/>
    <property type="match status" value="1"/>
</dbReference>
<evidence type="ECO:0000256" key="2">
    <source>
        <dbReference type="ARBA" id="ARBA00022723"/>
    </source>
</evidence>